<dbReference type="PANTHER" id="PTHR34997">
    <property type="entry name" value="AM15"/>
    <property type="match status" value="1"/>
</dbReference>
<accession>A0AAD5XD44</accession>
<keyword evidence="2" id="KW-0843">Virulence</keyword>
<dbReference type="Pfam" id="PF00188">
    <property type="entry name" value="CAP"/>
    <property type="match status" value="1"/>
</dbReference>
<dbReference type="PANTHER" id="PTHR34997:SF1">
    <property type="entry name" value="PEPTIDOGLYCAN-BINDING LYSIN DOMAIN"/>
    <property type="match status" value="1"/>
</dbReference>
<evidence type="ECO:0000256" key="2">
    <source>
        <dbReference type="ARBA" id="ARBA00023026"/>
    </source>
</evidence>
<dbReference type="CDD" id="cd00118">
    <property type="entry name" value="LysM"/>
    <property type="match status" value="1"/>
</dbReference>
<keyword evidence="7" id="KW-1185">Reference proteome</keyword>
<feature type="region of interest" description="Disordered" evidence="3">
    <location>
        <begin position="256"/>
        <end position="282"/>
    </location>
</feature>
<dbReference type="SUPFAM" id="SSF55797">
    <property type="entry name" value="PR-1-like"/>
    <property type="match status" value="1"/>
</dbReference>
<proteinExistence type="predicted"/>
<dbReference type="SUPFAM" id="SSF54106">
    <property type="entry name" value="LysM domain"/>
    <property type="match status" value="1"/>
</dbReference>
<dbReference type="InterPro" id="IPR036779">
    <property type="entry name" value="LysM_dom_sf"/>
</dbReference>
<dbReference type="InterPro" id="IPR018392">
    <property type="entry name" value="LysM"/>
</dbReference>
<dbReference type="EMBL" id="JADGJH010000738">
    <property type="protein sequence ID" value="KAJ3123435.1"/>
    <property type="molecule type" value="Genomic_DNA"/>
</dbReference>
<evidence type="ECO:0000256" key="3">
    <source>
        <dbReference type="SAM" id="MobiDB-lite"/>
    </source>
</evidence>
<dbReference type="PROSITE" id="PS51782">
    <property type="entry name" value="LYSM"/>
    <property type="match status" value="2"/>
</dbReference>
<dbReference type="InterPro" id="IPR014044">
    <property type="entry name" value="CAP_dom"/>
</dbReference>
<sequence length="502" mass="52536">MAGVATRLLFTVGAIAQTAQAVLIPKAYGHRNWHLSAVSLSNTQNCTTAYQTIAGDTCGSIAAKYAMLTPDELVCIQQTNATNVSCNFSYTLQKGDSCTEVGDLFGISTSTLFDMNPHLDCVDSSTFVGEKICLTATVTNNSTAATVVLGGQSTTASASKNDLNITTIASCTHKVSLTNSTAKGTCVDFAAANNISVSDIAAWNTGIDCWNLAAFSGQSICVSATTSFIPTATTNSAPSASTISIAISATTTTSPLSISSAEASPSPSPSPSPTTTDPPVQVQTTVDVPAPTTTTTEAAQTDPCSAILSIAAGYSASDSPNDALNLINQIRSYLGLSSYSWSSDLVNQAYTDAVYSVDNADCQAGGLVHDPDFGVALAKALGFGDFIDAIDSFISYDDGAGSECFQYFNDGVTDSHFGFMVGGYSQVGCSAADCPGGSPGYRLEFHTHNQGNICLTIKSFVFRMVMNLEKCFNIHEIACGFLRMQEMVKENFNFQRHGTANE</sequence>
<keyword evidence="4" id="KW-0732">Signal</keyword>
<evidence type="ECO:0000313" key="6">
    <source>
        <dbReference type="EMBL" id="KAJ3123435.1"/>
    </source>
</evidence>
<comment type="caution">
    <text evidence="6">The sequence shown here is derived from an EMBL/GenBank/DDBJ whole genome shotgun (WGS) entry which is preliminary data.</text>
</comment>
<dbReference type="AlphaFoldDB" id="A0AAD5XD44"/>
<dbReference type="GO" id="GO:0008061">
    <property type="term" value="F:chitin binding"/>
    <property type="evidence" value="ECO:0007669"/>
    <property type="project" value="UniProtKB-KW"/>
</dbReference>
<evidence type="ECO:0000256" key="1">
    <source>
        <dbReference type="ARBA" id="ARBA00022669"/>
    </source>
</evidence>
<dbReference type="InterPro" id="IPR035940">
    <property type="entry name" value="CAP_sf"/>
</dbReference>
<feature type="chain" id="PRO_5042107873" description="LysM domain-containing protein" evidence="4">
    <location>
        <begin position="22"/>
        <end position="502"/>
    </location>
</feature>
<feature type="compositionally biased region" description="Low complexity" evidence="3">
    <location>
        <begin position="256"/>
        <end position="265"/>
    </location>
</feature>
<feature type="signal peptide" evidence="4">
    <location>
        <begin position="1"/>
        <end position="21"/>
    </location>
</feature>
<dbReference type="Proteomes" id="UP001211907">
    <property type="component" value="Unassembled WGS sequence"/>
</dbReference>
<dbReference type="Pfam" id="PF01476">
    <property type="entry name" value="LysM"/>
    <property type="match status" value="2"/>
</dbReference>
<keyword evidence="1" id="KW-0147">Chitin-binding</keyword>
<dbReference type="Gene3D" id="3.10.350.10">
    <property type="entry name" value="LysM domain"/>
    <property type="match status" value="2"/>
</dbReference>
<evidence type="ECO:0000256" key="4">
    <source>
        <dbReference type="SAM" id="SignalP"/>
    </source>
</evidence>
<dbReference type="SMART" id="SM00257">
    <property type="entry name" value="LysM"/>
    <property type="match status" value="2"/>
</dbReference>
<evidence type="ECO:0000259" key="5">
    <source>
        <dbReference type="PROSITE" id="PS51782"/>
    </source>
</evidence>
<reference evidence="6" key="1">
    <citation type="submission" date="2020-05" db="EMBL/GenBank/DDBJ databases">
        <title>Phylogenomic resolution of chytrid fungi.</title>
        <authorList>
            <person name="Stajich J.E."/>
            <person name="Amses K."/>
            <person name="Simmons R."/>
            <person name="Seto K."/>
            <person name="Myers J."/>
            <person name="Bonds A."/>
            <person name="Quandt C.A."/>
            <person name="Barry K."/>
            <person name="Liu P."/>
            <person name="Grigoriev I."/>
            <person name="Longcore J.E."/>
            <person name="James T.Y."/>
        </authorList>
    </citation>
    <scope>NUCLEOTIDE SEQUENCE</scope>
    <source>
        <strain evidence="6">JEL0513</strain>
    </source>
</reference>
<evidence type="ECO:0000313" key="7">
    <source>
        <dbReference type="Proteomes" id="UP001211907"/>
    </source>
</evidence>
<organism evidence="6 7">
    <name type="scientific">Physocladia obscura</name>
    <dbReference type="NCBI Taxonomy" id="109957"/>
    <lineage>
        <taxon>Eukaryota</taxon>
        <taxon>Fungi</taxon>
        <taxon>Fungi incertae sedis</taxon>
        <taxon>Chytridiomycota</taxon>
        <taxon>Chytridiomycota incertae sedis</taxon>
        <taxon>Chytridiomycetes</taxon>
        <taxon>Chytridiales</taxon>
        <taxon>Chytriomycetaceae</taxon>
        <taxon>Physocladia</taxon>
    </lineage>
</organism>
<feature type="compositionally biased region" description="Low complexity" evidence="3">
    <location>
        <begin position="273"/>
        <end position="282"/>
    </location>
</feature>
<name>A0AAD5XD44_9FUNG</name>
<feature type="domain" description="LysM" evidence="5">
    <location>
        <begin position="88"/>
        <end position="134"/>
    </location>
</feature>
<dbReference type="InterPro" id="IPR052210">
    <property type="entry name" value="LysM1-like"/>
</dbReference>
<protein>
    <recommendedName>
        <fullName evidence="5">LysM domain-containing protein</fullName>
    </recommendedName>
</protein>
<gene>
    <name evidence="6" type="ORF">HK100_011603</name>
</gene>
<feature type="domain" description="LysM" evidence="5">
    <location>
        <begin position="171"/>
        <end position="222"/>
    </location>
</feature>